<organism evidence="1 2">
    <name type="scientific">Bacillus cereus BAG5X1-1</name>
    <dbReference type="NCBI Taxonomy" id="1053189"/>
    <lineage>
        <taxon>Bacteria</taxon>
        <taxon>Bacillati</taxon>
        <taxon>Bacillota</taxon>
        <taxon>Bacilli</taxon>
        <taxon>Bacillales</taxon>
        <taxon>Bacillaceae</taxon>
        <taxon>Bacillus</taxon>
        <taxon>Bacillus cereus group</taxon>
    </lineage>
</organism>
<evidence type="ECO:0000313" key="1">
    <source>
        <dbReference type="EMBL" id="EJQ36088.1"/>
    </source>
</evidence>
<reference evidence="1 2" key="1">
    <citation type="submission" date="2012-04" db="EMBL/GenBank/DDBJ databases">
        <title>The Genome Sequence of Bacillus cereus BAG5X1-1.</title>
        <authorList>
            <consortium name="The Broad Institute Genome Sequencing Platform"/>
            <consortium name="The Broad Institute Genome Sequencing Center for Infectious Disease"/>
            <person name="Feldgarden M."/>
            <person name="Van der Auwera G.A."/>
            <person name="Mahillon J."/>
            <person name="Duprez V."/>
            <person name="Timmery S."/>
            <person name="Mattelet C."/>
            <person name="Dierick K."/>
            <person name="Sun M."/>
            <person name="Yu Z."/>
            <person name="Zhu L."/>
            <person name="Hu X."/>
            <person name="Shank E.B."/>
            <person name="Swiecicka I."/>
            <person name="Hansen B.M."/>
            <person name="Andrup L."/>
            <person name="Young S.K."/>
            <person name="Zeng Q."/>
            <person name="Gargeya S."/>
            <person name="Fitzgerald M."/>
            <person name="Haas B."/>
            <person name="Abouelleil A."/>
            <person name="Alvarado L."/>
            <person name="Arachchi H.M."/>
            <person name="Berlin A."/>
            <person name="Chapman S.B."/>
            <person name="Goldberg J."/>
            <person name="Griggs A."/>
            <person name="Gujja S."/>
            <person name="Hansen M."/>
            <person name="Howarth C."/>
            <person name="Imamovic A."/>
            <person name="Larimer J."/>
            <person name="McCowen C."/>
            <person name="Montmayeur A."/>
            <person name="Murphy C."/>
            <person name="Neiman D."/>
            <person name="Pearson M."/>
            <person name="Priest M."/>
            <person name="Roberts A."/>
            <person name="Saif S."/>
            <person name="Shea T."/>
            <person name="Sisk P."/>
            <person name="Sykes S."/>
            <person name="Wortman J."/>
            <person name="Nusbaum C."/>
            <person name="Birren B."/>
        </authorList>
    </citation>
    <scope>NUCLEOTIDE SEQUENCE [LARGE SCALE GENOMIC DNA]</scope>
    <source>
        <strain evidence="1 2">BAG5X1-1</strain>
    </source>
</reference>
<sequence>MTLMFNSIPFEIHEALNNNILSYNIRTDYYTHSQDPSVLNEENIEISLQNKMIKIRRTTKETSSSTRDSENISIQSIPFNNIDNIILDLTLRPDNNYKSNTVKFLFLQNALVVHEFNFSIQLLHIPKEDIPKIEQIIQNIHESFVREMLTPVSNVM</sequence>
<name>J7WVW8_BACCE</name>
<gene>
    <name evidence="1" type="ORF">IEE_05469</name>
</gene>
<dbReference type="RefSeq" id="WP_002107367.1">
    <property type="nucleotide sequence ID" value="NZ_JH792000.1"/>
</dbReference>
<accession>J7WVW8</accession>
<proteinExistence type="predicted"/>
<dbReference type="AlphaFoldDB" id="J7WVW8"/>
<dbReference type="Proteomes" id="UP000006600">
    <property type="component" value="Unassembled WGS sequence"/>
</dbReference>
<protein>
    <submittedName>
        <fullName evidence="1">Uncharacterized protein</fullName>
    </submittedName>
</protein>
<dbReference type="HOGENOM" id="CLU_1683082_0_0_9"/>
<dbReference type="EMBL" id="AHDJ01000072">
    <property type="protein sequence ID" value="EJQ36088.1"/>
    <property type="molecule type" value="Genomic_DNA"/>
</dbReference>
<comment type="caution">
    <text evidence="1">The sequence shown here is derived from an EMBL/GenBank/DDBJ whole genome shotgun (WGS) entry which is preliminary data.</text>
</comment>
<dbReference type="PATRIC" id="fig|1053189.3.peg.5571"/>
<evidence type="ECO:0000313" key="2">
    <source>
        <dbReference type="Proteomes" id="UP000006600"/>
    </source>
</evidence>